<keyword evidence="3" id="KW-1185">Reference proteome</keyword>
<gene>
    <name evidence="2" type="ORF">HICCMSTLAB_LOCUS13923</name>
</gene>
<name>A0A8J2HUI2_COTCN</name>
<evidence type="ECO:0000313" key="2">
    <source>
        <dbReference type="EMBL" id="CAG5109287.1"/>
    </source>
</evidence>
<evidence type="ECO:0000313" key="3">
    <source>
        <dbReference type="Proteomes" id="UP000786811"/>
    </source>
</evidence>
<feature type="domain" description="OTU" evidence="1">
    <location>
        <begin position="26"/>
        <end position="146"/>
    </location>
</feature>
<organism evidence="2 3">
    <name type="scientific">Cotesia congregata</name>
    <name type="common">Parasitoid wasp</name>
    <name type="synonym">Apanteles congregatus</name>
    <dbReference type="NCBI Taxonomy" id="51543"/>
    <lineage>
        <taxon>Eukaryota</taxon>
        <taxon>Metazoa</taxon>
        <taxon>Ecdysozoa</taxon>
        <taxon>Arthropoda</taxon>
        <taxon>Hexapoda</taxon>
        <taxon>Insecta</taxon>
        <taxon>Pterygota</taxon>
        <taxon>Neoptera</taxon>
        <taxon>Endopterygota</taxon>
        <taxon>Hymenoptera</taxon>
        <taxon>Apocrita</taxon>
        <taxon>Ichneumonoidea</taxon>
        <taxon>Braconidae</taxon>
        <taxon>Microgastrinae</taxon>
        <taxon>Cotesia</taxon>
    </lineage>
</organism>
<dbReference type="InterPro" id="IPR003323">
    <property type="entry name" value="OTU_dom"/>
</dbReference>
<proteinExistence type="predicted"/>
<dbReference type="InterPro" id="IPR038765">
    <property type="entry name" value="Papain-like_cys_pep_sf"/>
</dbReference>
<dbReference type="AlphaFoldDB" id="A0A8J2HUI2"/>
<dbReference type="SUPFAM" id="SSF54001">
    <property type="entry name" value="Cysteine proteinases"/>
    <property type="match status" value="1"/>
</dbReference>
<protein>
    <recommendedName>
        <fullName evidence="1">OTU domain-containing protein</fullName>
    </recommendedName>
</protein>
<comment type="caution">
    <text evidence="2">The sequence shown here is derived from an EMBL/GenBank/DDBJ whole genome shotgun (WGS) entry which is preliminary data.</text>
</comment>
<dbReference type="CDD" id="cd22744">
    <property type="entry name" value="OTU"/>
    <property type="match status" value="1"/>
</dbReference>
<dbReference type="Proteomes" id="UP000786811">
    <property type="component" value="Unassembled WGS sequence"/>
</dbReference>
<dbReference type="Gene3D" id="3.90.70.80">
    <property type="match status" value="1"/>
</dbReference>
<dbReference type="EMBL" id="CAJNRD030001124">
    <property type="protein sequence ID" value="CAG5109287.1"/>
    <property type="molecule type" value="Genomic_DNA"/>
</dbReference>
<accession>A0A8J2HUI2</accession>
<sequence length="146" mass="16896">MVIPGKKADRKPVNKKRFPKKLLDNFDITNVNGDGNCFFRAIAELLLEDENKYPIIKLFIINYVFLNRDHYAILCKEGVIEVRSGNDDADVILNPTIVDFLKMIASDRIWGNEGSILEISNSLGIRLLIFCYWFDRLVSHDFRIET</sequence>
<reference evidence="2" key="1">
    <citation type="submission" date="2021-04" db="EMBL/GenBank/DDBJ databases">
        <authorList>
            <person name="Chebbi M.A.C M."/>
        </authorList>
    </citation>
    <scope>NUCLEOTIDE SEQUENCE</scope>
</reference>
<evidence type="ECO:0000259" key="1">
    <source>
        <dbReference type="PROSITE" id="PS50802"/>
    </source>
</evidence>
<dbReference type="OrthoDB" id="409956at2759"/>
<dbReference type="PROSITE" id="PS50802">
    <property type="entry name" value="OTU"/>
    <property type="match status" value="1"/>
</dbReference>